<protein>
    <submittedName>
        <fullName evidence="1">Uncharacterized protein</fullName>
    </submittedName>
</protein>
<dbReference type="Proteomes" id="UP001519460">
    <property type="component" value="Unassembled WGS sequence"/>
</dbReference>
<gene>
    <name evidence="1" type="ORF">BaRGS_00027170</name>
</gene>
<dbReference type="AlphaFoldDB" id="A0ABD0K323"/>
<comment type="caution">
    <text evidence="1">The sequence shown here is derived from an EMBL/GenBank/DDBJ whole genome shotgun (WGS) entry which is preliminary data.</text>
</comment>
<name>A0ABD0K323_9CAEN</name>
<dbReference type="EMBL" id="JACVVK020000259">
    <property type="protein sequence ID" value="KAK7481654.1"/>
    <property type="molecule type" value="Genomic_DNA"/>
</dbReference>
<proteinExistence type="predicted"/>
<keyword evidence="2" id="KW-1185">Reference proteome</keyword>
<organism evidence="1 2">
    <name type="scientific">Batillaria attramentaria</name>
    <dbReference type="NCBI Taxonomy" id="370345"/>
    <lineage>
        <taxon>Eukaryota</taxon>
        <taxon>Metazoa</taxon>
        <taxon>Spiralia</taxon>
        <taxon>Lophotrochozoa</taxon>
        <taxon>Mollusca</taxon>
        <taxon>Gastropoda</taxon>
        <taxon>Caenogastropoda</taxon>
        <taxon>Sorbeoconcha</taxon>
        <taxon>Cerithioidea</taxon>
        <taxon>Batillariidae</taxon>
        <taxon>Batillaria</taxon>
    </lineage>
</organism>
<evidence type="ECO:0000313" key="1">
    <source>
        <dbReference type="EMBL" id="KAK7481654.1"/>
    </source>
</evidence>
<sequence>MSTATRTQGLNTGESVDTSRAVCQVCHSLAAQQSITLPPAQTPPEKHRGVTRTCLLRDGCCLPLIPSPPPEKKDDYVTRLDKVNGDYVKRGV</sequence>
<reference evidence="1 2" key="1">
    <citation type="journal article" date="2023" name="Sci. Data">
        <title>Genome assembly of the Korean intertidal mud-creeper Batillaria attramentaria.</title>
        <authorList>
            <person name="Patra A.K."/>
            <person name="Ho P.T."/>
            <person name="Jun S."/>
            <person name="Lee S.J."/>
            <person name="Kim Y."/>
            <person name="Won Y.J."/>
        </authorList>
    </citation>
    <scope>NUCLEOTIDE SEQUENCE [LARGE SCALE GENOMIC DNA]</scope>
    <source>
        <strain evidence="1">Wonlab-2016</strain>
    </source>
</reference>
<evidence type="ECO:0000313" key="2">
    <source>
        <dbReference type="Proteomes" id="UP001519460"/>
    </source>
</evidence>
<accession>A0ABD0K323</accession>